<evidence type="ECO:0000313" key="5">
    <source>
        <dbReference type="EMBL" id="QTU84315.1"/>
    </source>
</evidence>
<evidence type="ECO:0000256" key="1">
    <source>
        <dbReference type="SAM" id="MobiDB-lite"/>
    </source>
</evidence>
<feature type="compositionally biased region" description="Gly residues" evidence="1">
    <location>
        <begin position="367"/>
        <end position="384"/>
    </location>
</feature>
<dbReference type="Gene3D" id="2.60.40.1140">
    <property type="entry name" value="Collagen-binding surface protein Cna, B-type domain"/>
    <property type="match status" value="2"/>
</dbReference>
<dbReference type="Pfam" id="PF05738">
    <property type="entry name" value="Cna_B"/>
    <property type="match status" value="1"/>
</dbReference>
<dbReference type="EMBL" id="CP072829">
    <property type="protein sequence ID" value="QTU84315.1"/>
    <property type="molecule type" value="Genomic_DNA"/>
</dbReference>
<gene>
    <name evidence="4" type="ORF">GMI68_07725</name>
    <name evidence="5" type="ORF">J7S26_08230</name>
</gene>
<dbReference type="KEGG" id="ebz:J7S26_08230"/>
<feature type="compositionally biased region" description="Low complexity" evidence="1">
    <location>
        <begin position="490"/>
        <end position="501"/>
    </location>
</feature>
<evidence type="ECO:0000256" key="2">
    <source>
        <dbReference type="SAM" id="Phobius"/>
    </source>
</evidence>
<dbReference type="SUPFAM" id="SSF49478">
    <property type="entry name" value="Cna protein B-type domain"/>
    <property type="match status" value="1"/>
</dbReference>
<feature type="region of interest" description="Disordered" evidence="1">
    <location>
        <begin position="1109"/>
        <end position="1139"/>
    </location>
</feature>
<dbReference type="InterPro" id="IPR041033">
    <property type="entry name" value="SpaA_PFL_dom_1"/>
</dbReference>
<evidence type="ECO:0000313" key="4">
    <source>
        <dbReference type="EMBL" id="NHM14649.1"/>
    </source>
</evidence>
<dbReference type="GO" id="GO:0005975">
    <property type="term" value="P:carbohydrate metabolic process"/>
    <property type="evidence" value="ECO:0007669"/>
    <property type="project" value="UniProtKB-ARBA"/>
</dbReference>
<feature type="transmembrane region" description="Helical" evidence="2">
    <location>
        <begin position="21"/>
        <end position="42"/>
    </location>
</feature>
<keyword evidence="2" id="KW-1133">Transmembrane helix</keyword>
<feature type="region of interest" description="Disordered" evidence="1">
    <location>
        <begin position="943"/>
        <end position="970"/>
    </location>
</feature>
<dbReference type="SUPFAM" id="SSF54001">
    <property type="entry name" value="Cysteine proteinases"/>
    <property type="match status" value="1"/>
</dbReference>
<dbReference type="Gene3D" id="2.60.40.10">
    <property type="entry name" value="Immunoglobulins"/>
    <property type="match status" value="2"/>
</dbReference>
<organism evidence="5 7">
    <name type="scientific">Xiamenia xianingshaonis</name>
    <dbReference type="NCBI Taxonomy" id="2682776"/>
    <lineage>
        <taxon>Bacteria</taxon>
        <taxon>Bacillati</taxon>
        <taxon>Actinomycetota</taxon>
        <taxon>Coriobacteriia</taxon>
        <taxon>Eggerthellales</taxon>
        <taxon>Eggerthellaceae</taxon>
        <taxon>Xiamenia</taxon>
    </lineage>
</organism>
<accession>A0A9E6MQI8</accession>
<reference evidence="5" key="2">
    <citation type="submission" date="2021-04" db="EMBL/GenBank/DDBJ databases">
        <title>Novel species in family Eggerthellaceae.</title>
        <authorList>
            <person name="Zhang G."/>
        </authorList>
    </citation>
    <scope>NUCLEOTIDE SEQUENCE</scope>
    <source>
        <strain evidence="5">Zg-886</strain>
    </source>
</reference>
<feature type="region of interest" description="Disordered" evidence="1">
    <location>
        <begin position="490"/>
        <end position="519"/>
    </location>
</feature>
<protein>
    <submittedName>
        <fullName evidence="5">Cna B-type domain-containing protein</fullName>
    </submittedName>
</protein>
<dbReference type="InterPro" id="IPR008454">
    <property type="entry name" value="Collagen-bd_Cna-like_B-typ_dom"/>
</dbReference>
<dbReference type="PROSITE" id="PS50911">
    <property type="entry name" value="CHAP"/>
    <property type="match status" value="1"/>
</dbReference>
<evidence type="ECO:0000313" key="7">
    <source>
        <dbReference type="Proteomes" id="UP000671910"/>
    </source>
</evidence>
<feature type="region of interest" description="Disordered" evidence="1">
    <location>
        <begin position="2119"/>
        <end position="2149"/>
    </location>
</feature>
<feature type="compositionally biased region" description="Low complexity" evidence="1">
    <location>
        <begin position="2119"/>
        <end position="2142"/>
    </location>
</feature>
<feature type="region of interest" description="Disordered" evidence="1">
    <location>
        <begin position="290"/>
        <end position="465"/>
    </location>
</feature>
<feature type="transmembrane region" description="Helical" evidence="2">
    <location>
        <begin position="2881"/>
        <end position="2900"/>
    </location>
</feature>
<dbReference type="InterPro" id="IPR007921">
    <property type="entry name" value="CHAP_dom"/>
</dbReference>
<proteinExistence type="predicted"/>
<dbReference type="RefSeq" id="WP_166339988.1">
    <property type="nucleotide sequence ID" value="NZ_CP072829.1"/>
</dbReference>
<keyword evidence="2" id="KW-0812">Transmembrane</keyword>
<name>A0A9E6MQI8_9ACTN</name>
<dbReference type="Pfam" id="PF17802">
    <property type="entry name" value="SpaA"/>
    <property type="match status" value="1"/>
</dbReference>
<reference evidence="4 6" key="1">
    <citation type="submission" date="2019-11" db="EMBL/GenBank/DDBJ databases">
        <title>Eggerthellaceae novel genus isolated from the rectal contents of marmort.</title>
        <authorList>
            <person name="Zhang G."/>
        </authorList>
    </citation>
    <scope>NUCLEOTIDE SEQUENCE [LARGE SCALE GENOMIC DNA]</scope>
    <source>
        <strain evidence="6">zg-886</strain>
        <strain evidence="4">Zg-886</strain>
    </source>
</reference>
<dbReference type="Gene3D" id="3.90.1720.10">
    <property type="entry name" value="endopeptidase domain like (from Nostoc punctiforme)"/>
    <property type="match status" value="1"/>
</dbReference>
<feature type="compositionally biased region" description="Polar residues" evidence="1">
    <location>
        <begin position="948"/>
        <end position="966"/>
    </location>
</feature>
<dbReference type="Proteomes" id="UP000636394">
    <property type="component" value="Unassembled WGS sequence"/>
</dbReference>
<evidence type="ECO:0000259" key="3">
    <source>
        <dbReference type="PROSITE" id="PS50911"/>
    </source>
</evidence>
<dbReference type="InterPro" id="IPR038765">
    <property type="entry name" value="Papain-like_cys_pep_sf"/>
</dbReference>
<feature type="compositionally biased region" description="Polar residues" evidence="1">
    <location>
        <begin position="307"/>
        <end position="317"/>
    </location>
</feature>
<dbReference type="InterPro" id="IPR013783">
    <property type="entry name" value="Ig-like_fold"/>
</dbReference>
<keyword evidence="6" id="KW-1185">Reference proteome</keyword>
<keyword evidence="2" id="KW-0472">Membrane</keyword>
<feature type="compositionally biased region" description="Basic and acidic residues" evidence="1">
    <location>
        <begin position="1125"/>
        <end position="1139"/>
    </location>
</feature>
<sequence length="2913" mass="318020">MKRTADIAASFVNDKKKRHREMGFFALAAVMVVLCVVVWLHIEGIATTNEAMCGIPEHTHSEACYTVEYTCDSAEDPDHTHTDECTVKTLTCDMEEHTHDASCYSNPEADVETPEQWAASTEGANLTGDWASDLVAVAQTQIGYAESDQNFQMGEDGERHGYTRYGAWNDNPYGAWDSLFVGFCLDYANVEVSKVPRESGAYAWTAALQRAGAYTPAAGYTPEAGDIVFFDEDGNGKADHTAVVSHVNSDLAQMNIIEGDVNNAVVEEDRTIGESTVLGYCNIAGMQERAESPDGGVVPINKFDPDNASNTKQNMDGESTDSDEPKKPAATTTEGGTDPATNTNNKVEGETNATENNGKPATESGGTTEGGIGTGAGTTEGEGSGTTKPTDPAAGQPTDKPAEGAADNTQSPDKQPVSETGKEQQTTTGTEKKDPAAASDGASIVEEEEKLEKLEADGETQGTEELPEEFYENVAGATLRTLVDQTQKAAAATEATGTDTAIESETSDETTSVMSAKSRTLSLRSMRRTMSPMLLLDAADTLEPTAAGNGIDFKDSITDITVEYRQNQWSGWTPVTDGMKVDGKGQLKFNIAYKLKPETLSKKANKIYYEMPDAVKLVNQENGTVYDEHKNKVGTYSITADGRIEIEFTDNYVEQNQTSEIDGYINIVCDIEQIDTSNGTSIELPFKDDLDIPVLVDKTQEDESKLSVKKSASEYNKSDGAITYKVIVSSTTGTADKVHLEDVLSNAVGTGKVTITGPGDHRVEKDISGSSVSCDLPKFGAGETCTLVYTVKATNLQQNSTTYVSNTATATTITNDGTLKASASTHTEITQKVLEKKGEKTGDGQIKWTVTINQSRLDIGGWTLKDKFNGADYTGKVTLKGESGTEQEVDLPYTFPTGTTGTFTVTYTTPDEAALGSTQAMNQAILDPADPANPYAPDITDDVYGPEHNQSNSPLRKTGTGSVEQTQTDEKGEKTYAVNSWNVSIRPDQAPLKAGWTFTDELQDNQWFTTEQAVELLDRLKASADGADCGDCTVNLWGTDAGNSWVGPHGAPQSGVKYTKIEVTFKKDLATGKEISFSYSSTADVTGATGTKEFRNGSYIVSNGYRVDSSSKDEYRPTKPVLTKQDSKDGSNNETTYHKHNDNEGVFEWKLNLTMPVKYEGGDLVLTEHLPEGVDLVRFSLYGKNANGNDAFTPVDLAKEGERTVTVADESYTIGFSKSEENTVTVIIPEALAKLTDSSTVPTTLVKAYRFYVGVKVPEGYKWEVNEETTVGTATLANSAQVTDSEHTFTSEDGQTQVITKDERPSVLSKSHGKYLENTSSFAANVIPYSLDINPEGKDLLPAAVAGGENPDKLTLIDIVSLEYNPYYLTTATLVPDSVKVYKADSSNNKGEDITNACPYTYEEEIKDGKQIQTLKITIPDGQHLIVEYQYQLAADGGRWTNVNNQASLEGVTKFIGDSTDSTQLQVTESSAGAQIKGLTFYKIDRDNAQATIPGAKFDLYQYKKEKGDYEKVKAEPLVSGSKGAIKLDKLAYNTAYKLVEIEAPEGYKINDDPCCFYVFHSDTTTYPLSLPEGFDGVAYREGQPAYFKDKEKKLDEIEIKKSWLDESGHELTENLPEVTFDVYRVWSEQAPGAFDPNTVNLDTIQESDTVKKVGTYTLPDNGKWEKTIGNLEYSTSDAQNNVTGYYYYFIKETNPPAGYVSLVEQQGITTGETFMVENKKLATTDISVQKQWQDVDGNELTNVDVGTATPDKIAAKVMRYRIPADEVVPFDLRLIENGSNNTLYNYTAYVERGSKVTVSLILPCQGDWNDSKWIGCSQSGSYSNQEFKKDVQATSQLDEAKYLGKAVYSHTFETVPEGGVVDLYGLNAEDLADVPATVTSKSPDASVRELDKDYEPQIIELTASNGWSKTLDELPVCSLPEGDVAPAYYYQYFIVEDQSDNGFIQDFGKTQNNNGIQNGLITLVNKKDDTPKTSITVNKQWLDQNGNQLANKTTGEAKVQLHQVRNEGEEVKVNVVDRATGESLYPPVPLSDVAFGDNVKIKIYFKPGSGWNFGDSATDVAANVSGLANAKVGYASGTYDPIITGTVADNLIVMRIGPNGFGATYQVSNVTYEKLSSGASSSRSSASTGDDASAAGSESVALGEPVTLQWDEDPAKSWTHTWTDLPTAYQDPITGKKYNCTYYVTEEKVEGYDLVTEQATGISESTAIAGGANDDTITLKNKDDGLGKTNINIQKRWFDAKGNTIQDQELLPNEINVQVKRYRTTGDVKQVPLKVELAYKKHSYSWETDTFSYETNLEQGASATISLRLPYIQGRGDKDESYKFGEYEFKRDPEATAMLGSSKEAIYTYTIDKVPESGITISGEEKEHRISGINNEKIGVTSERAFTDDDKDPDFSETLTIKKSDNWKAQLKDLPVEGTKDGASYKYYYYLAEEKAIPGFTLDVEQTKHNGGIQSGSIVLANKNTTSLTAQKQWVDEDGNIVEKKDGFVQLQLYRYAHAIPENKHVGTELKVGCIIQNDNVHYDEYMPEVEKGDKIKVTFRVPDEASFNQLKWYHNSSFPVGRPIAVNGLNVTSDPVIDSASQTVYVEGIVDDDPSTPVELKVYLVDSNLLTLLNYKIEDSDVSWGIIEHAAAQDNDGEVLLKKEKVPGHEDPVTVEPGTYWSTTWTELPSSGILEKENGEKVEVVYTYEVEELPGQYEQDGPTEYVHTSDGGVIATITNKVSDKTSITVQKVWQDSNGADISNDKTGSSVAVTLMQQKFDKNGNKVSDKPYGGSVTVIYGSADQPWKHTYEDLPLTGTENGKKYTYKYYVEEKIAQENTNYQWVSMTTGGDDSQSLATIENNAIKGEADGVTSGTIVITNKEFEEPGYVLPATGGTGVVPYWALGSLLVAAGALGIACRRRFGRLGERRSE</sequence>
<feature type="compositionally biased region" description="Polar residues" evidence="1">
    <location>
        <begin position="330"/>
        <end position="359"/>
    </location>
</feature>
<evidence type="ECO:0000313" key="6">
    <source>
        <dbReference type="Proteomes" id="UP000636394"/>
    </source>
</evidence>
<dbReference type="EMBL" id="WPCR01000009">
    <property type="protein sequence ID" value="NHM14649.1"/>
    <property type="molecule type" value="Genomic_DNA"/>
</dbReference>
<feature type="domain" description="Peptidase C51" evidence="3">
    <location>
        <begin position="159"/>
        <end position="282"/>
    </location>
</feature>
<dbReference type="Pfam" id="PF05257">
    <property type="entry name" value="CHAP"/>
    <property type="match status" value="1"/>
</dbReference>
<dbReference type="Proteomes" id="UP000671910">
    <property type="component" value="Chromosome"/>
</dbReference>